<dbReference type="GO" id="GO:0003677">
    <property type="term" value="F:DNA binding"/>
    <property type="evidence" value="ECO:0007669"/>
    <property type="project" value="InterPro"/>
</dbReference>
<dbReference type="InterPro" id="IPR043502">
    <property type="entry name" value="DNA/RNA_pol_sf"/>
</dbReference>
<dbReference type="PANTHER" id="PTHR10133:SF26">
    <property type="entry name" value="DNA-DIRECTED DNA POLYMERASE"/>
    <property type="match status" value="1"/>
</dbReference>
<evidence type="ECO:0000313" key="3">
    <source>
        <dbReference type="EMBL" id="JAQ17109.1"/>
    </source>
</evidence>
<protein>
    <submittedName>
        <fullName evidence="2">DNA polymerase I</fullName>
    </submittedName>
</protein>
<accession>A0A0A9X423</accession>
<gene>
    <name evidence="2" type="primary">polA_5</name>
    <name evidence="3" type="synonym">polA_0</name>
    <name evidence="2" type="ORF">CM83_33806</name>
    <name evidence="3" type="ORF">g.96406</name>
</gene>
<dbReference type="GO" id="GO:0006302">
    <property type="term" value="P:double-strand break repair"/>
    <property type="evidence" value="ECO:0007669"/>
    <property type="project" value="TreeGrafter"/>
</dbReference>
<sequence length="117" mass="13511">MVSLVHPMDSCIHHELIHNKTNTGRLASANPNCQNIPKEDKSKLRDMFISRFGEKGMCIEADYSQLEVVALAVLACDEQMLDDLRHNVDFHCKRVTMMRPDLKYTEVLQRAKRNKEP</sequence>
<name>A0A0A9X423_LYGHE</name>
<dbReference type="Pfam" id="PF00476">
    <property type="entry name" value="DNA_pol_A"/>
    <property type="match status" value="1"/>
</dbReference>
<dbReference type="SUPFAM" id="SSF56672">
    <property type="entry name" value="DNA/RNA polymerases"/>
    <property type="match status" value="1"/>
</dbReference>
<dbReference type="Gene3D" id="3.30.70.370">
    <property type="match status" value="1"/>
</dbReference>
<dbReference type="PRINTS" id="PR00868">
    <property type="entry name" value="DNAPOLI"/>
</dbReference>
<proteinExistence type="predicted"/>
<dbReference type="PANTHER" id="PTHR10133">
    <property type="entry name" value="DNA POLYMERASE I"/>
    <property type="match status" value="1"/>
</dbReference>
<feature type="domain" description="DNA-directed DNA polymerase family A palm" evidence="1">
    <location>
        <begin position="3"/>
        <end position="93"/>
    </location>
</feature>
<evidence type="ECO:0000259" key="1">
    <source>
        <dbReference type="Pfam" id="PF00476"/>
    </source>
</evidence>
<reference evidence="2" key="2">
    <citation type="submission" date="2014-07" db="EMBL/GenBank/DDBJ databases">
        <authorList>
            <person name="Hull J."/>
        </authorList>
    </citation>
    <scope>NUCLEOTIDE SEQUENCE</scope>
</reference>
<dbReference type="AlphaFoldDB" id="A0A0A9X423"/>
<dbReference type="GO" id="GO:0006261">
    <property type="term" value="P:DNA-templated DNA replication"/>
    <property type="evidence" value="ECO:0007669"/>
    <property type="project" value="InterPro"/>
</dbReference>
<dbReference type="EMBL" id="GBHO01031749">
    <property type="protein sequence ID" value="JAG11855.1"/>
    <property type="molecule type" value="Transcribed_RNA"/>
</dbReference>
<dbReference type="InterPro" id="IPR002298">
    <property type="entry name" value="DNA_polymerase_A"/>
</dbReference>
<reference evidence="3" key="3">
    <citation type="journal article" date="2016" name="Gigascience">
        <title>De novo construction of an expanded transcriptome assembly for the western tarnished plant bug, Lygus hesperus.</title>
        <authorList>
            <person name="Tassone E.E."/>
            <person name="Geib S.M."/>
            <person name="Hall B."/>
            <person name="Fabrick J.A."/>
            <person name="Brent C.S."/>
            <person name="Hull J.J."/>
        </authorList>
    </citation>
    <scope>NUCLEOTIDE SEQUENCE</scope>
</reference>
<evidence type="ECO:0000313" key="2">
    <source>
        <dbReference type="EMBL" id="JAG11855.1"/>
    </source>
</evidence>
<reference evidence="2" key="1">
    <citation type="journal article" date="2014" name="PLoS ONE">
        <title>Transcriptome-Based Identification of ABC Transporters in the Western Tarnished Plant Bug Lygus hesperus.</title>
        <authorList>
            <person name="Hull J.J."/>
            <person name="Chaney K."/>
            <person name="Geib S.M."/>
            <person name="Fabrick J.A."/>
            <person name="Brent C.S."/>
            <person name="Walsh D."/>
            <person name="Lavine L.C."/>
        </authorList>
    </citation>
    <scope>NUCLEOTIDE SEQUENCE</scope>
</reference>
<dbReference type="EMBL" id="GDHC01001520">
    <property type="protein sequence ID" value="JAQ17109.1"/>
    <property type="molecule type" value="Transcribed_RNA"/>
</dbReference>
<dbReference type="Gene3D" id="1.10.150.20">
    <property type="entry name" value="5' to 3' exonuclease, C-terminal subdomain"/>
    <property type="match status" value="1"/>
</dbReference>
<dbReference type="InterPro" id="IPR001098">
    <property type="entry name" value="DNA-dir_DNA_pol_A_palm_dom"/>
</dbReference>
<dbReference type="GO" id="GO:0003887">
    <property type="term" value="F:DNA-directed DNA polymerase activity"/>
    <property type="evidence" value="ECO:0007669"/>
    <property type="project" value="InterPro"/>
</dbReference>
<organism evidence="2">
    <name type="scientific">Lygus hesperus</name>
    <name type="common">Western plant bug</name>
    <dbReference type="NCBI Taxonomy" id="30085"/>
    <lineage>
        <taxon>Eukaryota</taxon>
        <taxon>Metazoa</taxon>
        <taxon>Ecdysozoa</taxon>
        <taxon>Arthropoda</taxon>
        <taxon>Hexapoda</taxon>
        <taxon>Insecta</taxon>
        <taxon>Pterygota</taxon>
        <taxon>Neoptera</taxon>
        <taxon>Paraneoptera</taxon>
        <taxon>Hemiptera</taxon>
        <taxon>Heteroptera</taxon>
        <taxon>Panheteroptera</taxon>
        <taxon>Cimicomorpha</taxon>
        <taxon>Miridae</taxon>
        <taxon>Mirini</taxon>
        <taxon>Lygus</taxon>
    </lineage>
</organism>